<dbReference type="GO" id="GO:0005506">
    <property type="term" value="F:iron ion binding"/>
    <property type="evidence" value="ECO:0007669"/>
    <property type="project" value="InterPro"/>
</dbReference>
<evidence type="ECO:0000259" key="6">
    <source>
        <dbReference type="Pfam" id="PF04116"/>
    </source>
</evidence>
<dbReference type="STRING" id="1573173.A0A167CT98"/>
<dbReference type="GO" id="GO:0016020">
    <property type="term" value="C:membrane"/>
    <property type="evidence" value="ECO:0007669"/>
    <property type="project" value="UniProtKB-SubCell"/>
</dbReference>
<evidence type="ECO:0000256" key="2">
    <source>
        <dbReference type="ARBA" id="ARBA00022692"/>
    </source>
</evidence>
<proteinExistence type="predicted"/>
<accession>A0A167CT98</accession>
<dbReference type="EMBL" id="LFIW01001237">
    <property type="protein sequence ID" value="KZL83001.1"/>
    <property type="molecule type" value="Genomic_DNA"/>
</dbReference>
<evidence type="ECO:0000256" key="5">
    <source>
        <dbReference type="SAM" id="Phobius"/>
    </source>
</evidence>
<evidence type="ECO:0000313" key="8">
    <source>
        <dbReference type="Proteomes" id="UP000076584"/>
    </source>
</evidence>
<feature type="domain" description="Fatty acid hydroxylase" evidence="6">
    <location>
        <begin position="137"/>
        <end position="255"/>
    </location>
</feature>
<dbReference type="GO" id="GO:0008610">
    <property type="term" value="P:lipid biosynthetic process"/>
    <property type="evidence" value="ECO:0007669"/>
    <property type="project" value="InterPro"/>
</dbReference>
<evidence type="ECO:0000256" key="4">
    <source>
        <dbReference type="ARBA" id="ARBA00023136"/>
    </source>
</evidence>
<comment type="caution">
    <text evidence="7">The sequence shown here is derived from an EMBL/GenBank/DDBJ whole genome shotgun (WGS) entry which is preliminary data.</text>
</comment>
<comment type="subcellular location">
    <subcellularLocation>
        <location evidence="1">Membrane</location>
    </subcellularLocation>
</comment>
<sequence length="269" mass="29955">LLAQPPRVGRNHSVGGSGCSINLRGAVYLNPADPLVSKPTTMDKLIDRYPAGYIEIMGSVSVQLVYMIVGLFLERLRPPYISATSRQMLTQSLWNHVVATMTHVAFVMSTGGQSMLTRTFIQPYSLPSWQEFVRDLVVGLLLRDAVFYIIHRIWHAPGIYERVHAKHHEIKHPGNHHVLTISYMSVADFMFLYGFPVVGIAKVLEMNLATTLAFSFVSAVGEQVKLLWGDDAHDDHHLNLAPNYGVYGLVDSICGASSVARLVRKKSQE</sequence>
<dbReference type="Proteomes" id="UP000076584">
    <property type="component" value="Unassembled WGS sequence"/>
</dbReference>
<protein>
    <submittedName>
        <fullName evidence="7">Fatty acid hydroxylase superfamily protein</fullName>
    </submittedName>
</protein>
<evidence type="ECO:0000256" key="3">
    <source>
        <dbReference type="ARBA" id="ARBA00022989"/>
    </source>
</evidence>
<feature type="non-terminal residue" evidence="7">
    <location>
        <position position="1"/>
    </location>
</feature>
<dbReference type="InterPro" id="IPR006694">
    <property type="entry name" value="Fatty_acid_hydroxylase"/>
</dbReference>
<evidence type="ECO:0000313" key="7">
    <source>
        <dbReference type="EMBL" id="KZL83001.1"/>
    </source>
</evidence>
<dbReference type="Pfam" id="PF04116">
    <property type="entry name" value="FA_hydroxylase"/>
    <property type="match status" value="1"/>
</dbReference>
<dbReference type="InterPro" id="IPR050307">
    <property type="entry name" value="Sterol_Desaturase_Related"/>
</dbReference>
<dbReference type="GO" id="GO:0016491">
    <property type="term" value="F:oxidoreductase activity"/>
    <property type="evidence" value="ECO:0007669"/>
    <property type="project" value="InterPro"/>
</dbReference>
<feature type="transmembrane region" description="Helical" evidence="5">
    <location>
        <begin position="51"/>
        <end position="73"/>
    </location>
</feature>
<gene>
    <name evidence="7" type="ORF">CI238_01995</name>
</gene>
<dbReference type="PANTHER" id="PTHR11863">
    <property type="entry name" value="STEROL DESATURASE"/>
    <property type="match status" value="1"/>
</dbReference>
<dbReference type="AlphaFoldDB" id="A0A167CT98"/>
<keyword evidence="4 5" id="KW-0472">Membrane</keyword>
<keyword evidence="2 5" id="KW-0812">Transmembrane</keyword>
<feature type="transmembrane region" description="Helical" evidence="5">
    <location>
        <begin position="175"/>
        <end position="195"/>
    </location>
</feature>
<evidence type="ECO:0000256" key="1">
    <source>
        <dbReference type="ARBA" id="ARBA00004370"/>
    </source>
</evidence>
<organism evidence="7 8">
    <name type="scientific">Colletotrichum incanum</name>
    <name type="common">Soybean anthracnose fungus</name>
    <dbReference type="NCBI Taxonomy" id="1573173"/>
    <lineage>
        <taxon>Eukaryota</taxon>
        <taxon>Fungi</taxon>
        <taxon>Dikarya</taxon>
        <taxon>Ascomycota</taxon>
        <taxon>Pezizomycotina</taxon>
        <taxon>Sordariomycetes</taxon>
        <taxon>Hypocreomycetidae</taxon>
        <taxon>Glomerellales</taxon>
        <taxon>Glomerellaceae</taxon>
        <taxon>Colletotrichum</taxon>
        <taxon>Colletotrichum spaethianum species complex</taxon>
    </lineage>
</organism>
<keyword evidence="8" id="KW-1185">Reference proteome</keyword>
<reference evidence="7 8" key="1">
    <citation type="submission" date="2015-06" db="EMBL/GenBank/DDBJ databases">
        <title>Survival trade-offs in plant roots during colonization by closely related pathogenic and mutualistic fungi.</title>
        <authorList>
            <person name="Hacquard S."/>
            <person name="Kracher B."/>
            <person name="Hiruma K."/>
            <person name="Weinman A."/>
            <person name="Muench P."/>
            <person name="Garrido Oter R."/>
            <person name="Ver Loren van Themaat E."/>
            <person name="Dallerey J.-F."/>
            <person name="Damm U."/>
            <person name="Henrissat B."/>
            <person name="Lespinet O."/>
            <person name="Thon M."/>
            <person name="Kemen E."/>
            <person name="McHardy A.C."/>
            <person name="Schulze-Lefert P."/>
            <person name="O'Connell R.J."/>
        </authorList>
    </citation>
    <scope>NUCLEOTIDE SEQUENCE [LARGE SCALE GENOMIC DNA]</scope>
    <source>
        <strain evidence="7 8">MAFF 238704</strain>
    </source>
</reference>
<keyword evidence="3 5" id="KW-1133">Transmembrane helix</keyword>
<name>A0A167CT98_COLIC</name>
<feature type="transmembrane region" description="Helical" evidence="5">
    <location>
        <begin position="93"/>
        <end position="116"/>
    </location>
</feature>